<dbReference type="STRING" id="7897.ENSLACP00000012329"/>
<dbReference type="InParanoid" id="H3ARQ8"/>
<dbReference type="HOGENOM" id="CLU_021316_3_2_1"/>
<keyword evidence="2" id="KW-1185">Reference proteome</keyword>
<dbReference type="EMBL" id="AFYH01160067">
    <property type="status" value="NOT_ANNOTATED_CDS"/>
    <property type="molecule type" value="Genomic_DNA"/>
</dbReference>
<evidence type="ECO:0000313" key="2">
    <source>
        <dbReference type="Proteomes" id="UP000008672"/>
    </source>
</evidence>
<protein>
    <recommendedName>
        <fullName evidence="3">SPIN-DOC-like zinc-finger domain-containing protein</fullName>
    </recommendedName>
</protein>
<evidence type="ECO:0008006" key="3">
    <source>
        <dbReference type="Google" id="ProtNLM"/>
    </source>
</evidence>
<dbReference type="Proteomes" id="UP000008672">
    <property type="component" value="Unassembled WGS sequence"/>
</dbReference>
<reference evidence="1" key="2">
    <citation type="submission" date="2025-08" db="UniProtKB">
        <authorList>
            <consortium name="Ensembl"/>
        </authorList>
    </citation>
    <scope>IDENTIFICATION</scope>
</reference>
<sequence length="169" mass="19358">AVSEPGAEKRRKVRALKDENRKFQEKWTDEFFLVLNEISMKPVCLICQQTGSVFKRSNLEWHHTTVHKGFITLEKNKIEQLAASSKSQQKIIKKSNSIAECLTGASFEISWILARHKKAFTDAAEIIKECFLASAEILYADFNNKNSILKQIKGLQLSDTTVMRRVEEI</sequence>
<evidence type="ECO:0000313" key="1">
    <source>
        <dbReference type="Ensembl" id="ENSLACP00000012329.1"/>
    </source>
</evidence>
<dbReference type="GeneTree" id="ENSGT01120000272675"/>
<dbReference type="Ensembl" id="ENSLACT00000012422.1">
    <property type="protein sequence ID" value="ENSLACP00000012329.1"/>
    <property type="gene ID" value="ENSLACG00000010856.1"/>
</dbReference>
<name>H3ARQ8_LATCH</name>
<accession>H3ARQ8</accession>
<proteinExistence type="predicted"/>
<dbReference type="PANTHER" id="PTHR45913">
    <property type="entry name" value="EPM2A-INTERACTING PROTEIN 1"/>
    <property type="match status" value="1"/>
</dbReference>
<dbReference type="PANTHER" id="PTHR45913:SF21">
    <property type="entry name" value="DUF4371 DOMAIN-CONTAINING PROTEIN"/>
    <property type="match status" value="1"/>
</dbReference>
<reference evidence="1" key="3">
    <citation type="submission" date="2025-09" db="UniProtKB">
        <authorList>
            <consortium name="Ensembl"/>
        </authorList>
    </citation>
    <scope>IDENTIFICATION</scope>
</reference>
<reference evidence="2" key="1">
    <citation type="submission" date="2011-08" db="EMBL/GenBank/DDBJ databases">
        <title>The draft genome of Latimeria chalumnae.</title>
        <authorList>
            <person name="Di Palma F."/>
            <person name="Alfoldi J."/>
            <person name="Johnson J."/>
            <person name="Berlin A."/>
            <person name="Gnerre S."/>
            <person name="Jaffe D."/>
            <person name="MacCallum I."/>
            <person name="Young S."/>
            <person name="Walker B.J."/>
            <person name="Lander E."/>
            <person name="Lindblad-Toh K."/>
        </authorList>
    </citation>
    <scope>NUCLEOTIDE SEQUENCE [LARGE SCALE GENOMIC DNA]</scope>
    <source>
        <strain evidence="2">Wild caught</strain>
    </source>
</reference>
<organism evidence="1 2">
    <name type="scientific">Latimeria chalumnae</name>
    <name type="common">Coelacanth</name>
    <dbReference type="NCBI Taxonomy" id="7897"/>
    <lineage>
        <taxon>Eukaryota</taxon>
        <taxon>Metazoa</taxon>
        <taxon>Chordata</taxon>
        <taxon>Craniata</taxon>
        <taxon>Vertebrata</taxon>
        <taxon>Euteleostomi</taxon>
        <taxon>Coelacanthiformes</taxon>
        <taxon>Coelacanthidae</taxon>
        <taxon>Latimeria</taxon>
    </lineage>
</organism>
<dbReference type="AlphaFoldDB" id="H3ARQ8"/>